<reference evidence="2 3" key="1">
    <citation type="submission" date="2023-09" db="EMBL/GenBank/DDBJ databases">
        <authorList>
            <person name="Wang M."/>
        </authorList>
    </citation>
    <scope>NUCLEOTIDE SEQUENCE [LARGE SCALE GENOMIC DNA]</scope>
    <source>
        <strain evidence="2">GT-2023</strain>
        <tissue evidence="2">Liver</tissue>
    </source>
</reference>
<accession>A0ABR3M5K3</accession>
<comment type="caution">
    <text evidence="2">The sequence shown here is derived from an EMBL/GenBank/DDBJ whole genome shotgun (WGS) entry which is preliminary data.</text>
</comment>
<proteinExistence type="predicted"/>
<feature type="non-terminal residue" evidence="2">
    <location>
        <position position="1"/>
    </location>
</feature>
<evidence type="ECO:0000256" key="1">
    <source>
        <dbReference type="SAM" id="MobiDB-lite"/>
    </source>
</evidence>
<protein>
    <submittedName>
        <fullName evidence="2">Uncharacterized protein</fullName>
    </submittedName>
</protein>
<keyword evidence="3" id="KW-1185">Reference proteome</keyword>
<evidence type="ECO:0000313" key="2">
    <source>
        <dbReference type="EMBL" id="KAL1260100.1"/>
    </source>
</evidence>
<dbReference type="Proteomes" id="UP001558613">
    <property type="component" value="Unassembled WGS sequence"/>
</dbReference>
<evidence type="ECO:0000313" key="3">
    <source>
        <dbReference type="Proteomes" id="UP001558613"/>
    </source>
</evidence>
<name>A0ABR3M5K3_9TELE</name>
<organism evidence="2 3">
    <name type="scientific">Cirrhinus molitorella</name>
    <name type="common">mud carp</name>
    <dbReference type="NCBI Taxonomy" id="172907"/>
    <lineage>
        <taxon>Eukaryota</taxon>
        <taxon>Metazoa</taxon>
        <taxon>Chordata</taxon>
        <taxon>Craniata</taxon>
        <taxon>Vertebrata</taxon>
        <taxon>Euteleostomi</taxon>
        <taxon>Actinopterygii</taxon>
        <taxon>Neopterygii</taxon>
        <taxon>Teleostei</taxon>
        <taxon>Ostariophysi</taxon>
        <taxon>Cypriniformes</taxon>
        <taxon>Cyprinidae</taxon>
        <taxon>Labeoninae</taxon>
        <taxon>Labeonini</taxon>
        <taxon>Cirrhinus</taxon>
    </lineage>
</organism>
<dbReference type="EMBL" id="JAYMGO010000015">
    <property type="protein sequence ID" value="KAL1260100.1"/>
    <property type="molecule type" value="Genomic_DNA"/>
</dbReference>
<gene>
    <name evidence="2" type="ORF">QQF64_007927</name>
</gene>
<feature type="region of interest" description="Disordered" evidence="1">
    <location>
        <begin position="1"/>
        <end position="28"/>
    </location>
</feature>
<sequence>FQASRNNAVKEEKSGSHHSRHHERATLC</sequence>
<feature type="compositionally biased region" description="Basic residues" evidence="1">
    <location>
        <begin position="16"/>
        <end position="28"/>
    </location>
</feature>